<keyword evidence="5" id="KW-0677">Repeat</keyword>
<dbReference type="GO" id="GO:0010992">
    <property type="term" value="P:ubiquitin recycling"/>
    <property type="evidence" value="ECO:0007669"/>
    <property type="project" value="TreeGrafter"/>
</dbReference>
<reference evidence="9" key="1">
    <citation type="submission" date="2017-02" db="UniProtKB">
        <authorList>
            <consortium name="WormBaseParasite"/>
        </authorList>
    </citation>
    <scope>IDENTIFICATION</scope>
</reference>
<dbReference type="InterPro" id="IPR015943">
    <property type="entry name" value="WD40/YVTN_repeat-like_dom_sf"/>
</dbReference>
<dbReference type="AlphaFoldDB" id="A0A0N4ZY82"/>
<dbReference type="InterPro" id="IPR015155">
    <property type="entry name" value="PFU"/>
</dbReference>
<evidence type="ECO:0000256" key="5">
    <source>
        <dbReference type="ARBA" id="ARBA00022737"/>
    </source>
</evidence>
<evidence type="ECO:0000313" key="9">
    <source>
        <dbReference type="WBParaSite" id="PTRK_0001375500.1"/>
    </source>
</evidence>
<dbReference type="InterPro" id="IPR036322">
    <property type="entry name" value="WD40_repeat_dom_sf"/>
</dbReference>
<dbReference type="GO" id="GO:0005634">
    <property type="term" value="C:nucleus"/>
    <property type="evidence" value="ECO:0007669"/>
    <property type="project" value="TreeGrafter"/>
</dbReference>
<dbReference type="Pfam" id="PF09070">
    <property type="entry name" value="PFU"/>
    <property type="match status" value="1"/>
</dbReference>
<feature type="domain" description="PFU" evidence="6">
    <location>
        <begin position="428"/>
        <end position="525"/>
    </location>
</feature>
<comment type="similarity">
    <text evidence="2">Belongs to the WD repeat PLAP family.</text>
</comment>
<proteinExistence type="inferred from homology"/>
<keyword evidence="4" id="KW-0853">WD repeat</keyword>
<keyword evidence="8" id="KW-1185">Reference proteome</keyword>
<dbReference type="Proteomes" id="UP000038045">
    <property type="component" value="Unplaced"/>
</dbReference>
<dbReference type="PROSITE" id="PS51394">
    <property type="entry name" value="PFU"/>
    <property type="match status" value="1"/>
</dbReference>
<evidence type="ECO:0000256" key="2">
    <source>
        <dbReference type="ARBA" id="ARBA00008495"/>
    </source>
</evidence>
<dbReference type="GO" id="GO:0043130">
    <property type="term" value="F:ubiquitin binding"/>
    <property type="evidence" value="ECO:0007669"/>
    <property type="project" value="TreeGrafter"/>
</dbReference>
<dbReference type="InterPro" id="IPR001680">
    <property type="entry name" value="WD40_rpt"/>
</dbReference>
<name>A0A0N4ZY82_PARTI</name>
<dbReference type="Pfam" id="PF00400">
    <property type="entry name" value="WD40"/>
    <property type="match status" value="2"/>
</dbReference>
<dbReference type="GO" id="GO:0005737">
    <property type="term" value="C:cytoplasm"/>
    <property type="evidence" value="ECO:0007669"/>
    <property type="project" value="UniProtKB-SubCell"/>
</dbReference>
<evidence type="ECO:0000256" key="3">
    <source>
        <dbReference type="ARBA" id="ARBA00022490"/>
    </source>
</evidence>
<dbReference type="STRING" id="131310.A0A0N4ZY82"/>
<dbReference type="InterPro" id="IPR011989">
    <property type="entry name" value="ARM-like"/>
</dbReference>
<dbReference type="InterPro" id="IPR013535">
    <property type="entry name" value="PUL_dom"/>
</dbReference>
<dbReference type="WBParaSite" id="PTRK_0001375500.1">
    <property type="protein sequence ID" value="PTRK_0001375500.1"/>
    <property type="gene ID" value="PTRK_0001375500"/>
</dbReference>
<dbReference type="Gene3D" id="1.25.10.10">
    <property type="entry name" value="Leucine-rich Repeat Variant"/>
    <property type="match status" value="1"/>
</dbReference>
<evidence type="ECO:0000313" key="8">
    <source>
        <dbReference type="Proteomes" id="UP000038045"/>
    </source>
</evidence>
<dbReference type="Gene3D" id="3.10.20.870">
    <property type="entry name" value="PFU (PLAA family ubiquitin binding), C-terminal domain"/>
    <property type="match status" value="2"/>
</dbReference>
<dbReference type="InterPro" id="IPR038122">
    <property type="entry name" value="PFU_sf"/>
</dbReference>
<comment type="subcellular location">
    <subcellularLocation>
        <location evidence="1">Cytoplasm</location>
    </subcellularLocation>
</comment>
<dbReference type="GO" id="GO:0043161">
    <property type="term" value="P:proteasome-mediated ubiquitin-dependent protein catabolic process"/>
    <property type="evidence" value="ECO:0007669"/>
    <property type="project" value="TreeGrafter"/>
</dbReference>
<evidence type="ECO:0000259" key="6">
    <source>
        <dbReference type="PROSITE" id="PS51394"/>
    </source>
</evidence>
<sequence length="812" mass="92476">MWMDKETPIAEDSTWKYSFQYSGSQTNCRYLSVNHAGVIASGSRDGSVRTIFDNSLSDTPAFKEGECYSDTMSNVSIPVHSVVSYTVSNDVSVIIAGYRDGTIKFYMHNQKTPFMRHFHHSAAVCSLHIDNETGNLVSGGWDHNAFVYEFISTESTLMWEKKYDLRGHTMSVWDGRSLYGEKNKQITGSADKSVKLWLDGQCIKTFLGYPDVVRAAIVINDDYIIATGNEPVIMVWHKDTTDRPVKEITTLSKSHINTMEIGQNPFNKVTYCAVAGEEGFFQFFRFVDAPFELPCFDLKSVMDGRLPVECIWKLAFMPPGAFTGDIILGSESGVFFVYTLSDTRMAPTEIANKFLIDSVEFAEVQDALKSKHVNNEYFTFKIEPEAGRGQFELKHKIDTDPRVTVRDFLNKNNMSPTYYSEILEFLCKNCADAANYIKRESAPKIDDKDDIKRVKVLHEGKEYDYCFDVSIGDKTVKLPYNVGEDPAEVSSNFCERNKLSVSSLQTFTDFLYSQVPELKNSIPKYSGINFNRTDRITASRPQNCGLPINDLIFFQDFEGDNILKMVTRLKGADEKYKNTENFISESEYEIITNFFITREGSKLLHNNGEILRKLLSRNGDDLLPVFHLIYLTLNFEDVALYLNTKQHIIERYKRLLDDPLTSPNFITMVFRGLSNSCKYKSFLNVYQSEKMFFVNSAFHYATSSKSITQIAALSFLLNFITSSRGNEFQMKEVLIALLNKFSNAQKCSSLFPQGIELILKIWGNMLYDRVDLIQASLNNNGMNLIKILKDRSGEGDSALYARTIFNILQKSQ</sequence>
<dbReference type="PANTHER" id="PTHR19849:SF0">
    <property type="entry name" value="PHOSPHOLIPASE A-2-ACTIVATING PROTEIN"/>
    <property type="match status" value="1"/>
</dbReference>
<dbReference type="PANTHER" id="PTHR19849">
    <property type="entry name" value="PHOSPHOLIPASE A-2-ACTIVATING PROTEIN"/>
    <property type="match status" value="1"/>
</dbReference>
<protein>
    <submittedName>
        <fullName evidence="9">Phospholipase A-2-activating protein</fullName>
    </submittedName>
</protein>
<evidence type="ECO:0000256" key="1">
    <source>
        <dbReference type="ARBA" id="ARBA00004496"/>
    </source>
</evidence>
<dbReference type="SUPFAM" id="SSF50978">
    <property type="entry name" value="WD40 repeat-like"/>
    <property type="match status" value="1"/>
</dbReference>
<keyword evidence="3" id="KW-0963">Cytoplasm</keyword>
<feature type="domain" description="PUL" evidence="7">
    <location>
        <begin position="544"/>
        <end position="807"/>
    </location>
</feature>
<dbReference type="SMART" id="SM00320">
    <property type="entry name" value="WD40"/>
    <property type="match status" value="4"/>
</dbReference>
<evidence type="ECO:0000256" key="4">
    <source>
        <dbReference type="ARBA" id="ARBA00022574"/>
    </source>
</evidence>
<dbReference type="Gene3D" id="2.130.10.10">
    <property type="entry name" value="YVTN repeat-like/Quinoprotein amine dehydrogenase"/>
    <property type="match status" value="1"/>
</dbReference>
<organism evidence="8 9">
    <name type="scientific">Parastrongyloides trichosuri</name>
    <name type="common">Possum-specific nematode worm</name>
    <dbReference type="NCBI Taxonomy" id="131310"/>
    <lineage>
        <taxon>Eukaryota</taxon>
        <taxon>Metazoa</taxon>
        <taxon>Ecdysozoa</taxon>
        <taxon>Nematoda</taxon>
        <taxon>Chromadorea</taxon>
        <taxon>Rhabditida</taxon>
        <taxon>Tylenchina</taxon>
        <taxon>Panagrolaimomorpha</taxon>
        <taxon>Strongyloidoidea</taxon>
        <taxon>Strongyloididae</taxon>
        <taxon>Parastrongyloides</taxon>
    </lineage>
</organism>
<dbReference type="PROSITE" id="PS51396">
    <property type="entry name" value="PUL"/>
    <property type="match status" value="1"/>
</dbReference>
<evidence type="ECO:0000259" key="7">
    <source>
        <dbReference type="PROSITE" id="PS51396"/>
    </source>
</evidence>
<accession>A0A0N4ZY82</accession>